<dbReference type="eggNOG" id="COG0168">
    <property type="taxonomic scope" value="Bacteria"/>
</dbReference>
<sequence>MNKHSSGLSPARKIALGYAALAVAGSLLLMMPWCRRVPVHYTDALFTAASASYVTGLTTVTPATTWTPLGAVVIALLIQIGGAGITFVTTLVYLALGRKINLGERKFIAEDKNFGVHGIVRLIKSVLHFSLAIEGMAAVVFALYFHFHYGYPWVRAAGFAAFHAISAFNNAGFDLWGSSLDGFQTDAVVLLLTSVLIILGGLGFVVLAELYSYRRHRTLTLHTRIVLSVTTVLLLSGTALTLLFEAGHSMAHLSWPYKVLNAWFSSVTLRTCGFESVPIGHMRDVTWFVFVLYMFIGASPGSTGGGIKTTTTYTMVKAALATIRGRADIVAWERTIPWDIAIKSLVIFMLSLGVVIAGTLVAAVFEPNIEFIRLLFEVVSAFGTVGLTTGITGVIGEPMKWVLIVTMYIGRIGILTFLVSLSERVRSHARYVEERILIG</sequence>
<proteinExistence type="predicted"/>
<evidence type="ECO:0000256" key="4">
    <source>
        <dbReference type="ARBA" id="ARBA00022692"/>
    </source>
</evidence>
<keyword evidence="6" id="KW-0406">Ion transport</keyword>
<name>A0A1I7F6Z6_9BACL</name>
<feature type="transmembrane region" description="Helical" evidence="8">
    <location>
        <begin position="374"/>
        <end position="395"/>
    </location>
</feature>
<keyword evidence="2" id="KW-0813">Transport</keyword>
<reference evidence="10" key="1">
    <citation type="submission" date="2016-10" db="EMBL/GenBank/DDBJ databases">
        <authorList>
            <person name="Varghese N."/>
        </authorList>
    </citation>
    <scope>NUCLEOTIDE SEQUENCE [LARGE SCALE GENOMIC DNA]</scope>
    <source>
        <strain evidence="10">DSM 17980</strain>
    </source>
</reference>
<gene>
    <name evidence="9" type="ORF">SAMN05421543_10193</name>
</gene>
<accession>A0A1I7F6Z6</accession>
<evidence type="ECO:0000256" key="1">
    <source>
        <dbReference type="ARBA" id="ARBA00004651"/>
    </source>
</evidence>
<organism evidence="9 10">
    <name type="scientific">Alicyclobacillus macrosporangiidus</name>
    <dbReference type="NCBI Taxonomy" id="392015"/>
    <lineage>
        <taxon>Bacteria</taxon>
        <taxon>Bacillati</taxon>
        <taxon>Bacillota</taxon>
        <taxon>Bacilli</taxon>
        <taxon>Bacillales</taxon>
        <taxon>Alicyclobacillaceae</taxon>
        <taxon>Alicyclobacillus</taxon>
    </lineage>
</organism>
<evidence type="ECO:0000256" key="7">
    <source>
        <dbReference type="ARBA" id="ARBA00023136"/>
    </source>
</evidence>
<feature type="transmembrane region" description="Helical" evidence="8">
    <location>
        <begin position="187"/>
        <end position="213"/>
    </location>
</feature>
<dbReference type="Pfam" id="PF02386">
    <property type="entry name" value="TrkH"/>
    <property type="match status" value="1"/>
</dbReference>
<keyword evidence="7 8" id="KW-0472">Membrane</keyword>
<dbReference type="EMBL" id="FPBV01000001">
    <property type="protein sequence ID" value="SFU31957.1"/>
    <property type="molecule type" value="Genomic_DNA"/>
</dbReference>
<evidence type="ECO:0000256" key="6">
    <source>
        <dbReference type="ARBA" id="ARBA00023065"/>
    </source>
</evidence>
<feature type="transmembrane region" description="Helical" evidence="8">
    <location>
        <begin position="69"/>
        <end position="96"/>
    </location>
</feature>
<evidence type="ECO:0000256" key="5">
    <source>
        <dbReference type="ARBA" id="ARBA00022989"/>
    </source>
</evidence>
<feature type="transmembrane region" description="Helical" evidence="8">
    <location>
        <begin position="15"/>
        <end position="33"/>
    </location>
</feature>
<keyword evidence="3" id="KW-1003">Cell membrane</keyword>
<feature type="transmembrane region" description="Helical" evidence="8">
    <location>
        <begin position="340"/>
        <end position="365"/>
    </location>
</feature>
<protein>
    <submittedName>
        <fullName evidence="9">Trk system potassium uptake protein TrkH</fullName>
    </submittedName>
</protein>
<dbReference type="GO" id="GO:0008324">
    <property type="term" value="F:monoatomic cation transmembrane transporter activity"/>
    <property type="evidence" value="ECO:0007669"/>
    <property type="project" value="InterPro"/>
</dbReference>
<dbReference type="AlphaFoldDB" id="A0A1I7F6Z6"/>
<evidence type="ECO:0000256" key="2">
    <source>
        <dbReference type="ARBA" id="ARBA00022448"/>
    </source>
</evidence>
<keyword evidence="4 8" id="KW-0812">Transmembrane</keyword>
<dbReference type="InterPro" id="IPR003445">
    <property type="entry name" value="Cat_transpt"/>
</dbReference>
<dbReference type="GO" id="GO:0030001">
    <property type="term" value="P:metal ion transport"/>
    <property type="evidence" value="ECO:0007669"/>
    <property type="project" value="UniProtKB-ARBA"/>
</dbReference>
<comment type="subcellular location">
    <subcellularLocation>
        <location evidence="1">Cell membrane</location>
        <topology evidence="1">Multi-pass membrane protein</topology>
    </subcellularLocation>
</comment>
<evidence type="ECO:0000313" key="9">
    <source>
        <dbReference type="EMBL" id="SFU31957.1"/>
    </source>
</evidence>
<dbReference type="GO" id="GO:0005886">
    <property type="term" value="C:plasma membrane"/>
    <property type="evidence" value="ECO:0007669"/>
    <property type="project" value="UniProtKB-SubCell"/>
</dbReference>
<feature type="transmembrane region" description="Helical" evidence="8">
    <location>
        <begin position="401"/>
        <end position="421"/>
    </location>
</feature>
<dbReference type="STRING" id="392015.SAMN05421543_10193"/>
<feature type="transmembrane region" description="Helical" evidence="8">
    <location>
        <begin position="225"/>
        <end position="243"/>
    </location>
</feature>
<dbReference type="PANTHER" id="PTHR32024">
    <property type="entry name" value="TRK SYSTEM POTASSIUM UPTAKE PROTEIN TRKG-RELATED"/>
    <property type="match status" value="1"/>
</dbReference>
<keyword evidence="5 8" id="KW-1133">Transmembrane helix</keyword>
<evidence type="ECO:0000313" key="10">
    <source>
        <dbReference type="Proteomes" id="UP000183508"/>
    </source>
</evidence>
<evidence type="ECO:0000256" key="8">
    <source>
        <dbReference type="SAM" id="Phobius"/>
    </source>
</evidence>
<feature type="transmembrane region" description="Helical" evidence="8">
    <location>
        <begin position="285"/>
        <end position="307"/>
    </location>
</feature>
<feature type="transmembrane region" description="Helical" evidence="8">
    <location>
        <begin position="126"/>
        <end position="147"/>
    </location>
</feature>
<dbReference type="OrthoDB" id="9810952at2"/>
<feature type="transmembrane region" description="Helical" evidence="8">
    <location>
        <begin position="45"/>
        <end position="63"/>
    </location>
</feature>
<evidence type="ECO:0000256" key="3">
    <source>
        <dbReference type="ARBA" id="ARBA00022475"/>
    </source>
</evidence>
<dbReference type="Proteomes" id="UP000183508">
    <property type="component" value="Unassembled WGS sequence"/>
</dbReference>
<dbReference type="RefSeq" id="WP_074948534.1">
    <property type="nucleotide sequence ID" value="NZ_FPBV01000001.1"/>
</dbReference>
<dbReference type="PANTHER" id="PTHR32024:SF1">
    <property type="entry name" value="KTR SYSTEM POTASSIUM UPTAKE PROTEIN B"/>
    <property type="match status" value="1"/>
</dbReference>
<keyword evidence="10" id="KW-1185">Reference proteome</keyword>